<feature type="region of interest" description="Disordered" evidence="4">
    <location>
        <begin position="233"/>
        <end position="254"/>
    </location>
</feature>
<organism evidence="6">
    <name type="scientific">Chromera velia CCMP2878</name>
    <dbReference type="NCBI Taxonomy" id="1169474"/>
    <lineage>
        <taxon>Eukaryota</taxon>
        <taxon>Sar</taxon>
        <taxon>Alveolata</taxon>
        <taxon>Colpodellida</taxon>
        <taxon>Chromeraceae</taxon>
        <taxon>Chromera</taxon>
    </lineage>
</organism>
<keyword evidence="1 3" id="KW-0479">Metal-binding</keyword>
<evidence type="ECO:0000256" key="1">
    <source>
        <dbReference type="ARBA" id="ARBA00022723"/>
    </source>
</evidence>
<dbReference type="PROSITE" id="PS00478">
    <property type="entry name" value="LIM_DOMAIN_1"/>
    <property type="match status" value="1"/>
</dbReference>
<dbReference type="Gene3D" id="2.10.110.10">
    <property type="entry name" value="Cysteine Rich Protein"/>
    <property type="match status" value="2"/>
</dbReference>
<dbReference type="CDD" id="cd08368">
    <property type="entry name" value="LIM"/>
    <property type="match status" value="1"/>
</dbReference>
<dbReference type="Pfam" id="PF12315">
    <property type="entry name" value="DA1-like"/>
    <property type="match status" value="1"/>
</dbReference>
<accession>A0A0G4HEC0</accession>
<protein>
    <recommendedName>
        <fullName evidence="5">LIM zinc-binding domain-containing protein</fullName>
    </recommendedName>
</protein>
<feature type="region of interest" description="Disordered" evidence="4">
    <location>
        <begin position="267"/>
        <end position="293"/>
    </location>
</feature>
<dbReference type="SMART" id="SM00132">
    <property type="entry name" value="LIM"/>
    <property type="match status" value="1"/>
</dbReference>
<dbReference type="GO" id="GO:0043130">
    <property type="term" value="F:ubiquitin binding"/>
    <property type="evidence" value="ECO:0007669"/>
    <property type="project" value="TreeGrafter"/>
</dbReference>
<dbReference type="PANTHER" id="PTHR24209">
    <property type="entry name" value="PROTEIN DA1-RELATED 2"/>
    <property type="match status" value="1"/>
</dbReference>
<proteinExistence type="predicted"/>
<dbReference type="Pfam" id="PF00412">
    <property type="entry name" value="LIM"/>
    <property type="match status" value="1"/>
</dbReference>
<keyword evidence="2 3" id="KW-0862">Zinc</keyword>
<dbReference type="PANTHER" id="PTHR24209:SF7">
    <property type="entry name" value="PROTEIN DA1-RELATED 2"/>
    <property type="match status" value="1"/>
</dbReference>
<evidence type="ECO:0000256" key="2">
    <source>
        <dbReference type="ARBA" id="ARBA00022833"/>
    </source>
</evidence>
<gene>
    <name evidence="6" type="ORF">Cvel_6474</name>
</gene>
<dbReference type="InterPro" id="IPR001781">
    <property type="entry name" value="Znf_LIM"/>
</dbReference>
<feature type="domain" description="LIM zinc-binding" evidence="5">
    <location>
        <begin position="92"/>
        <end position="155"/>
    </location>
</feature>
<dbReference type="InterPro" id="IPR022087">
    <property type="entry name" value="DA1-like_dom"/>
</dbReference>
<keyword evidence="3" id="KW-0440">LIM domain</keyword>
<evidence type="ECO:0000259" key="5">
    <source>
        <dbReference type="PROSITE" id="PS50023"/>
    </source>
</evidence>
<dbReference type="GO" id="GO:0046872">
    <property type="term" value="F:metal ion binding"/>
    <property type="evidence" value="ECO:0007669"/>
    <property type="project" value="UniProtKB-KW"/>
</dbReference>
<evidence type="ECO:0000256" key="4">
    <source>
        <dbReference type="SAM" id="MobiDB-lite"/>
    </source>
</evidence>
<evidence type="ECO:0000256" key="3">
    <source>
        <dbReference type="PROSITE-ProRule" id="PRU00125"/>
    </source>
</evidence>
<evidence type="ECO:0000313" key="6">
    <source>
        <dbReference type="EMBL" id="CEM42186.1"/>
    </source>
</evidence>
<dbReference type="EMBL" id="CDMZ01002397">
    <property type="protein sequence ID" value="CEM42186.1"/>
    <property type="molecule type" value="Genomic_DNA"/>
</dbReference>
<name>A0A0G4HEC0_9ALVE</name>
<dbReference type="AlphaFoldDB" id="A0A0G4HEC0"/>
<reference evidence="6" key="1">
    <citation type="submission" date="2014-11" db="EMBL/GenBank/DDBJ databases">
        <authorList>
            <person name="Otto D Thomas"/>
            <person name="Naeem Raeece"/>
        </authorList>
    </citation>
    <scope>NUCLEOTIDE SEQUENCE</scope>
</reference>
<dbReference type="PhylomeDB" id="A0A0G4HEC0"/>
<dbReference type="InterPro" id="IPR045218">
    <property type="entry name" value="DA1-like"/>
</dbReference>
<dbReference type="PROSITE" id="PS50023">
    <property type="entry name" value="LIM_DOMAIN_2"/>
    <property type="match status" value="1"/>
</dbReference>
<dbReference type="VEuPathDB" id="CryptoDB:Cvel_6474"/>
<sequence>MPGYQTAPGLEGTWAAGPADQLHSVDLAVVHDHCMVCHCGGKISAQEGPRVRNRALLHRECARDVCAHCGKGLMHGEKVWSVGTQKFHTDCLHCRECRGPIGREDTAIARDGEPFHAACVQCAYCEKPLGSDYSFHPQWRSHYMCKGCADTLHRCLSCEGKVVPWKDKNAGTHIGLKSMPVQRDPLYHSDGKVTCGECALLDCVCDSESASLILQQTLQMLEQDFGMPFSTVRNRPHPSASKSGEETGFGGPGQPLFLVKPATHEELNTKGEGTDDGSSVRGPHGGEEPDGYSTYGKCVQKEYKDGHKCVPRIQVMAGMPRVIFAAHLAHELTHAFLWLRDFPQMPSELEEGICNSLEFMVLQRELSGIERLLALHSSGMYSSNTTTGGMGGSLKWAPARGSALVAGPRFFAQGDASMEGFLRALQGVIRFRLEKMEACEHEAYGKGFRRVLKSVKEKGLMRVLDHICRFCELP</sequence>